<proteinExistence type="predicted"/>
<dbReference type="InterPro" id="IPR026961">
    <property type="entry name" value="PGG_dom"/>
</dbReference>
<dbReference type="InterPro" id="IPR036770">
    <property type="entry name" value="Ankyrin_rpt-contain_sf"/>
</dbReference>
<dbReference type="PANTHER" id="PTHR24128">
    <property type="entry name" value="HOMEOBOX PROTEIN WARIAI"/>
    <property type="match status" value="1"/>
</dbReference>
<dbReference type="EMBL" id="JAIQCV010000004">
    <property type="protein sequence ID" value="KAH1105421.1"/>
    <property type="molecule type" value="Genomic_DNA"/>
</dbReference>
<feature type="transmembrane region" description="Helical" evidence="2">
    <location>
        <begin position="342"/>
        <end position="365"/>
    </location>
</feature>
<dbReference type="Gene3D" id="1.25.40.20">
    <property type="entry name" value="Ankyrin repeat-containing domain"/>
    <property type="match status" value="1"/>
</dbReference>
<feature type="domain" description="PGG" evidence="3">
    <location>
        <begin position="276"/>
        <end position="369"/>
    </location>
</feature>
<evidence type="ECO:0000259" key="3">
    <source>
        <dbReference type="Pfam" id="PF13962"/>
    </source>
</evidence>
<name>A0A9D4ABK9_9ROSI</name>
<evidence type="ECO:0000256" key="2">
    <source>
        <dbReference type="SAM" id="Phobius"/>
    </source>
</evidence>
<dbReference type="SUPFAM" id="SSF48403">
    <property type="entry name" value="Ankyrin repeat"/>
    <property type="match status" value="1"/>
</dbReference>
<sequence length="440" mass="49795">MDPSLREVAGTGDTDALYALIRKDPYMLEHIDQIPFIDTPLHIAANEGQIKFAMEMINLKPSFGRKLDQDGFSPMHLAFKMGHTKLVLRLLKTDKDLVRVKGREGMTPFHCAAAVGNSNLLFHFLETCPECVEDVTVRNETALHLALKNDHTDAFNLLHGWLRKNRRGGGKDLERKVVNWRDDDDNTVLHIAATKQQHQAVQLLLDSFYGLDANAKNSEGLTAREIIERVERQGLNMSGAEDDDITTAKIERIKKRTSRSERALVKLIRARNGLSENMLNATLVVAALVITAIYQSSLSPPRGLWQGDNTIPTTTSNLTTTTNFTLFGEETRKTGTAVMNPILFLAFWLFNLIAFGPSILVTVLLLSNVPSILLIPLYYLFVSYFNCMTIISPSTFWTNLNFVVTWTAIFLPFLIVFRSVWLSRQPKYREIRQLRRLFGN</sequence>
<evidence type="ECO:0000313" key="5">
    <source>
        <dbReference type="Proteomes" id="UP000828251"/>
    </source>
</evidence>
<dbReference type="PROSITE" id="PS50088">
    <property type="entry name" value="ANK_REPEAT"/>
    <property type="match status" value="1"/>
</dbReference>
<feature type="transmembrane region" description="Helical" evidence="2">
    <location>
        <begin position="377"/>
        <end position="397"/>
    </location>
</feature>
<comment type="caution">
    <text evidence="4">The sequence shown here is derived from an EMBL/GenBank/DDBJ whole genome shotgun (WGS) entry which is preliminary data.</text>
</comment>
<reference evidence="4 5" key="1">
    <citation type="journal article" date="2021" name="Plant Biotechnol. J.">
        <title>Multi-omics assisted identification of the key and species-specific regulatory components of drought-tolerant mechanisms in Gossypium stocksii.</title>
        <authorList>
            <person name="Yu D."/>
            <person name="Ke L."/>
            <person name="Zhang D."/>
            <person name="Wu Y."/>
            <person name="Sun Y."/>
            <person name="Mei J."/>
            <person name="Sun J."/>
            <person name="Sun Y."/>
        </authorList>
    </citation>
    <scope>NUCLEOTIDE SEQUENCE [LARGE SCALE GENOMIC DNA]</scope>
    <source>
        <strain evidence="5">cv. E1</strain>
        <tissue evidence="4">Leaf</tissue>
    </source>
</reference>
<keyword evidence="1" id="KW-0040">ANK repeat</keyword>
<evidence type="ECO:0000256" key="1">
    <source>
        <dbReference type="PROSITE-ProRule" id="PRU00023"/>
    </source>
</evidence>
<dbReference type="Pfam" id="PF12796">
    <property type="entry name" value="Ank_2"/>
    <property type="match status" value="1"/>
</dbReference>
<dbReference type="InterPro" id="IPR002110">
    <property type="entry name" value="Ankyrin_rpt"/>
</dbReference>
<keyword evidence="2" id="KW-0472">Membrane</keyword>
<evidence type="ECO:0000313" key="4">
    <source>
        <dbReference type="EMBL" id="KAH1105421.1"/>
    </source>
</evidence>
<gene>
    <name evidence="4" type="ORF">J1N35_009189</name>
</gene>
<dbReference type="SMART" id="SM00248">
    <property type="entry name" value="ANK"/>
    <property type="match status" value="5"/>
</dbReference>
<keyword evidence="2" id="KW-1133">Transmembrane helix</keyword>
<feature type="transmembrane region" description="Helical" evidence="2">
    <location>
        <begin position="403"/>
        <end position="422"/>
    </location>
</feature>
<dbReference type="PANTHER" id="PTHR24128:SF60">
    <property type="entry name" value="ALPHA-LATROTOXIN-LHE1A-LIKE"/>
    <property type="match status" value="1"/>
</dbReference>
<dbReference type="AlphaFoldDB" id="A0A9D4ABK9"/>
<dbReference type="Pfam" id="PF13857">
    <property type="entry name" value="Ank_5"/>
    <property type="match status" value="1"/>
</dbReference>
<protein>
    <recommendedName>
        <fullName evidence="3">PGG domain-containing protein</fullName>
    </recommendedName>
</protein>
<dbReference type="OrthoDB" id="1932267at2759"/>
<dbReference type="PROSITE" id="PS50297">
    <property type="entry name" value="ANK_REP_REGION"/>
    <property type="match status" value="1"/>
</dbReference>
<keyword evidence="5" id="KW-1185">Reference proteome</keyword>
<dbReference type="Pfam" id="PF13962">
    <property type="entry name" value="PGG"/>
    <property type="match status" value="1"/>
</dbReference>
<dbReference type="Proteomes" id="UP000828251">
    <property type="component" value="Unassembled WGS sequence"/>
</dbReference>
<organism evidence="4 5">
    <name type="scientific">Gossypium stocksii</name>
    <dbReference type="NCBI Taxonomy" id="47602"/>
    <lineage>
        <taxon>Eukaryota</taxon>
        <taxon>Viridiplantae</taxon>
        <taxon>Streptophyta</taxon>
        <taxon>Embryophyta</taxon>
        <taxon>Tracheophyta</taxon>
        <taxon>Spermatophyta</taxon>
        <taxon>Magnoliopsida</taxon>
        <taxon>eudicotyledons</taxon>
        <taxon>Gunneridae</taxon>
        <taxon>Pentapetalae</taxon>
        <taxon>rosids</taxon>
        <taxon>malvids</taxon>
        <taxon>Malvales</taxon>
        <taxon>Malvaceae</taxon>
        <taxon>Malvoideae</taxon>
        <taxon>Gossypium</taxon>
    </lineage>
</organism>
<keyword evidence="2" id="KW-0812">Transmembrane</keyword>
<feature type="repeat" description="ANK" evidence="1">
    <location>
        <begin position="70"/>
        <end position="97"/>
    </location>
</feature>
<accession>A0A9D4ABK9</accession>